<sequence>MKTLLELFNENGHVAALSADRAKQFDSVCYKSATEFKESFQTNTRETRLDDFYITLIGKDKEFRDLINVIKMVLTFSHGNASVESGFSINKDMLVENLHETSLIALRTVYDGVKSNGGIENVKIIEELMNHSRIILKMNTSHKTLSVVSDLKRLYRLHHNTCIVDGQGSIPGTSKRCVASALVMC</sequence>
<dbReference type="EMBL" id="JAFNEN010000041">
    <property type="protein sequence ID" value="KAG8198417.1"/>
    <property type="molecule type" value="Genomic_DNA"/>
</dbReference>
<dbReference type="AlphaFoldDB" id="A0AAV6VNL1"/>
<evidence type="ECO:0000313" key="1">
    <source>
        <dbReference type="EMBL" id="KAG8198417.1"/>
    </source>
</evidence>
<proteinExistence type="predicted"/>
<reference evidence="1 2" key="1">
    <citation type="journal article" date="2022" name="Nat. Ecol. Evol.">
        <title>A masculinizing supergene underlies an exaggerated male reproductive morph in a spider.</title>
        <authorList>
            <person name="Hendrickx F."/>
            <person name="De Corte Z."/>
            <person name="Sonet G."/>
            <person name="Van Belleghem S.M."/>
            <person name="Kostlbacher S."/>
            <person name="Vangestel C."/>
        </authorList>
    </citation>
    <scope>NUCLEOTIDE SEQUENCE [LARGE SCALE GENOMIC DNA]</scope>
    <source>
        <strain evidence="1">W744_W776</strain>
    </source>
</reference>
<protein>
    <submittedName>
        <fullName evidence="1">Uncharacterized protein</fullName>
    </submittedName>
</protein>
<comment type="caution">
    <text evidence="1">The sequence shown here is derived from an EMBL/GenBank/DDBJ whole genome shotgun (WGS) entry which is preliminary data.</text>
</comment>
<gene>
    <name evidence="1" type="ORF">JTE90_021658</name>
</gene>
<dbReference type="Proteomes" id="UP000827092">
    <property type="component" value="Unassembled WGS sequence"/>
</dbReference>
<accession>A0AAV6VNL1</accession>
<name>A0AAV6VNL1_9ARAC</name>
<organism evidence="1 2">
    <name type="scientific">Oedothorax gibbosus</name>
    <dbReference type="NCBI Taxonomy" id="931172"/>
    <lineage>
        <taxon>Eukaryota</taxon>
        <taxon>Metazoa</taxon>
        <taxon>Ecdysozoa</taxon>
        <taxon>Arthropoda</taxon>
        <taxon>Chelicerata</taxon>
        <taxon>Arachnida</taxon>
        <taxon>Araneae</taxon>
        <taxon>Araneomorphae</taxon>
        <taxon>Entelegynae</taxon>
        <taxon>Araneoidea</taxon>
        <taxon>Linyphiidae</taxon>
        <taxon>Erigoninae</taxon>
        <taxon>Oedothorax</taxon>
    </lineage>
</organism>
<keyword evidence="2" id="KW-1185">Reference proteome</keyword>
<evidence type="ECO:0000313" key="2">
    <source>
        <dbReference type="Proteomes" id="UP000827092"/>
    </source>
</evidence>